<feature type="transmembrane region" description="Helical" evidence="1">
    <location>
        <begin position="125"/>
        <end position="145"/>
    </location>
</feature>
<feature type="transmembrane region" description="Helical" evidence="1">
    <location>
        <begin position="209"/>
        <end position="231"/>
    </location>
</feature>
<protein>
    <submittedName>
        <fullName evidence="2">NADH dehydrogenase subunit 2</fullName>
    </submittedName>
</protein>
<evidence type="ECO:0000256" key="1">
    <source>
        <dbReference type="SAM" id="Phobius"/>
    </source>
</evidence>
<feature type="transmembrane region" description="Helical" evidence="1">
    <location>
        <begin position="94"/>
        <end position="118"/>
    </location>
</feature>
<keyword evidence="1" id="KW-0812">Transmembrane</keyword>
<feature type="transmembrane region" description="Helical" evidence="1">
    <location>
        <begin position="65"/>
        <end position="88"/>
    </location>
</feature>
<keyword evidence="2" id="KW-0496">Mitochondrion</keyword>
<feature type="transmembrane region" description="Helical" evidence="1">
    <location>
        <begin position="184"/>
        <end position="203"/>
    </location>
</feature>
<feature type="transmembrane region" description="Helical" evidence="1">
    <location>
        <begin position="33"/>
        <end position="53"/>
    </location>
</feature>
<keyword evidence="1" id="KW-0472">Membrane</keyword>
<name>A0A5C1D5R4_9TREM</name>
<feature type="transmembrane region" description="Helical" evidence="1">
    <location>
        <begin position="151"/>
        <end position="172"/>
    </location>
</feature>
<gene>
    <name evidence="2" type="primary">nad2</name>
</gene>
<reference evidence="2" key="1">
    <citation type="submission" date="2019-07" db="EMBL/GenBank/DDBJ databases">
        <title>The Complete Mitochondrial Genome of the Caecal Fluke of Poultry, Postharmostomum commutatum, as the First Representative from the Superfamily Brachylaimoidea.</title>
        <authorList>
            <person name="Fu Y.-T."/>
            <person name="Jin Y.-C."/>
            <person name="Liu G.-H."/>
        </authorList>
    </citation>
    <scope>NUCLEOTIDE SEQUENCE</scope>
    <source>
        <strain evidence="2">Hunan</strain>
    </source>
</reference>
<feature type="transmembrane region" description="Helical" evidence="1">
    <location>
        <begin position="5"/>
        <end position="27"/>
    </location>
</feature>
<feature type="transmembrane region" description="Helical" evidence="1">
    <location>
        <begin position="243"/>
        <end position="260"/>
    </location>
</feature>
<geneLocation type="mitochondrion" evidence="2"/>
<keyword evidence="1" id="KW-1133">Transmembrane helix</keyword>
<proteinExistence type="predicted"/>
<dbReference type="EMBL" id="MN200359">
    <property type="protein sequence ID" value="QEL51324.1"/>
    <property type="molecule type" value="Genomic_DNA"/>
</dbReference>
<dbReference type="AlphaFoldDB" id="A0A5C1D5R4"/>
<sequence>MGNLLFGYLSSVGCVASVVFFSISVFYSEDLLYFWLFIELGGLSLIPCLYVELRGSLRPWREHKLASAALSYVIVLSIASSLLLAGIIVNELIFFLLLGFIIKFGVYPFSGWVINVFCSSKSLPVILCMSVFLKFPLLCMSYILSLTSLQGLNGVSPVLSLLCGATFVYMTIKFFTSVVNLYECWACMMISSSAALLYLSVIVPMSMLVSLFVVYSGWAFLVVASLFWFNLSLTLSEGVSRRWFIFMYSVVYLATPLSLVLFYKFFISWCMLSGSSLVLFSWCVNSIAEQWWLMRYLVGVYAAGKRSWNGGGMV</sequence>
<feature type="transmembrane region" description="Helical" evidence="1">
    <location>
        <begin position="266"/>
        <end position="288"/>
    </location>
</feature>
<accession>A0A5C1D5R4</accession>
<organism evidence="2">
    <name type="scientific">Postharmostomum commutatum</name>
    <dbReference type="NCBI Taxonomy" id="2336775"/>
    <lineage>
        <taxon>Eukaryota</taxon>
        <taxon>Metazoa</taxon>
        <taxon>Spiralia</taxon>
        <taxon>Lophotrochozoa</taxon>
        <taxon>Platyhelminthes</taxon>
        <taxon>Trematoda</taxon>
        <taxon>Digenea</taxon>
        <taxon>Diplostomida</taxon>
        <taxon>Brachylaimoidea</taxon>
        <taxon>Brachylaimidae</taxon>
        <taxon>Postharmostomum</taxon>
    </lineage>
</organism>
<evidence type="ECO:0000313" key="2">
    <source>
        <dbReference type="EMBL" id="QEL51324.1"/>
    </source>
</evidence>